<dbReference type="InterPro" id="IPR017871">
    <property type="entry name" value="ABC_transporter-like_CS"/>
</dbReference>
<dbReference type="CDD" id="cd07346">
    <property type="entry name" value="ABC_6TM_exporters"/>
    <property type="match status" value="1"/>
</dbReference>
<feature type="transmembrane region" description="Helical" evidence="8">
    <location>
        <begin position="142"/>
        <end position="159"/>
    </location>
</feature>
<evidence type="ECO:0000313" key="11">
    <source>
        <dbReference type="EMBL" id="SHI23101.1"/>
    </source>
</evidence>
<feature type="transmembrane region" description="Helical" evidence="8">
    <location>
        <begin position="242"/>
        <end position="269"/>
    </location>
</feature>
<sequence>MRKLQSFLMLTDKGYSDLKKAIAACTLTNLALMLPFMVTIQIFAELLKPLMGQELSWTRMWLFLGGGIVAGVLVFFASKNDYKKTYITSYMEAETSRISVAEHIRKLPMSFFNSKDLSELTTNIMADCSTTEHVLSHIIPQLSANAISITLVCILMAAFDWRMALAVFVTVPVALLIILASRRIQNRLSEKQVDSKLKASGQVQEYLEGIKVIKACGLDGSKFAALDSALRLMKKMAIKMEFGTGVFVTGAQMILQAGVGLTVFTGTYLLTGGRIELIPLLMFFVIVVRIYGPVLVEFTLLPELFYHRIATKRMRTLMDTPVMEGDAEKKLGRWDIDFENVSFSYNAKNPKEDAVIKNLTVSIPADAITALVGPSGCGKSTVSRLIARFWDVGEGSVKIGGVDVKTLDPEHLMSYMSFVFQDVVLFNDTVYNNIRVGNMEASEAQVMAAAKAACCDEFIRALPDGYETMLGENGSTLSGGERQRISIARALLKDAPIVLLDEATASLDPENEALIQQAISKLIAGKTVIVIAHRLRTVAGADKIIVLNDGRLAEEGTHETLMQNKGLYERLYRIQQESLGWSVRAAQ</sequence>
<dbReference type="InterPro" id="IPR027417">
    <property type="entry name" value="P-loop_NTPase"/>
</dbReference>
<feature type="transmembrane region" description="Helical" evidence="8">
    <location>
        <begin position="56"/>
        <end position="77"/>
    </location>
</feature>
<feature type="transmembrane region" description="Helical" evidence="8">
    <location>
        <begin position="21"/>
        <end position="44"/>
    </location>
</feature>
<name>A0A1M5ZG43_9FIRM</name>
<keyword evidence="6 8" id="KW-1133">Transmembrane helix</keyword>
<dbReference type="GO" id="GO:0005886">
    <property type="term" value="C:plasma membrane"/>
    <property type="evidence" value="ECO:0007669"/>
    <property type="project" value="UniProtKB-SubCell"/>
</dbReference>
<dbReference type="Pfam" id="PF00664">
    <property type="entry name" value="ABC_membrane"/>
    <property type="match status" value="1"/>
</dbReference>
<dbReference type="GO" id="GO:0140359">
    <property type="term" value="F:ABC-type transporter activity"/>
    <property type="evidence" value="ECO:0007669"/>
    <property type="project" value="InterPro"/>
</dbReference>
<evidence type="ECO:0000256" key="6">
    <source>
        <dbReference type="ARBA" id="ARBA00022989"/>
    </source>
</evidence>
<feature type="transmembrane region" description="Helical" evidence="8">
    <location>
        <begin position="165"/>
        <end position="181"/>
    </location>
</feature>
<dbReference type="SUPFAM" id="SSF52540">
    <property type="entry name" value="P-loop containing nucleoside triphosphate hydrolases"/>
    <property type="match status" value="1"/>
</dbReference>
<evidence type="ECO:0000256" key="3">
    <source>
        <dbReference type="ARBA" id="ARBA00022692"/>
    </source>
</evidence>
<dbReference type="EMBL" id="FQXV01000019">
    <property type="protein sequence ID" value="SHI23101.1"/>
    <property type="molecule type" value="Genomic_DNA"/>
</dbReference>
<evidence type="ECO:0000313" key="12">
    <source>
        <dbReference type="Proteomes" id="UP000183995"/>
    </source>
</evidence>
<dbReference type="PANTHER" id="PTHR24221">
    <property type="entry name" value="ATP-BINDING CASSETTE SUB-FAMILY B"/>
    <property type="match status" value="1"/>
</dbReference>
<reference evidence="11 12" key="1">
    <citation type="submission" date="2016-11" db="EMBL/GenBank/DDBJ databases">
        <authorList>
            <person name="Jaros S."/>
            <person name="Januszkiewicz K."/>
            <person name="Wedrychowicz H."/>
        </authorList>
    </citation>
    <scope>NUCLEOTIDE SEQUENCE [LARGE SCALE GENOMIC DNA]</scope>
    <source>
        <strain evidence="11 12">DSM 10068</strain>
    </source>
</reference>
<gene>
    <name evidence="11" type="ORF">SAMN02745823_03678</name>
</gene>
<dbReference type="STRING" id="1123282.SAMN02745823_03678"/>
<dbReference type="OrthoDB" id="9762778at2"/>
<dbReference type="PROSITE" id="PS50929">
    <property type="entry name" value="ABC_TM1F"/>
    <property type="match status" value="1"/>
</dbReference>
<dbReference type="Proteomes" id="UP000183995">
    <property type="component" value="Unassembled WGS sequence"/>
</dbReference>
<evidence type="ECO:0000256" key="2">
    <source>
        <dbReference type="ARBA" id="ARBA00022448"/>
    </source>
</evidence>
<evidence type="ECO:0000256" key="1">
    <source>
        <dbReference type="ARBA" id="ARBA00004651"/>
    </source>
</evidence>
<dbReference type="AlphaFoldDB" id="A0A1M5ZG43"/>
<feature type="domain" description="ABC transporter" evidence="9">
    <location>
        <begin position="336"/>
        <end position="574"/>
    </location>
</feature>
<dbReference type="RefSeq" id="WP_073082734.1">
    <property type="nucleotide sequence ID" value="NZ_FQXV01000019.1"/>
</dbReference>
<dbReference type="SMART" id="SM00382">
    <property type="entry name" value="AAA"/>
    <property type="match status" value="1"/>
</dbReference>
<evidence type="ECO:0000259" key="9">
    <source>
        <dbReference type="PROSITE" id="PS50893"/>
    </source>
</evidence>
<evidence type="ECO:0000259" key="10">
    <source>
        <dbReference type="PROSITE" id="PS50929"/>
    </source>
</evidence>
<dbReference type="GO" id="GO:0034040">
    <property type="term" value="F:ATPase-coupled lipid transmembrane transporter activity"/>
    <property type="evidence" value="ECO:0007669"/>
    <property type="project" value="TreeGrafter"/>
</dbReference>
<evidence type="ECO:0000256" key="8">
    <source>
        <dbReference type="SAM" id="Phobius"/>
    </source>
</evidence>
<keyword evidence="5 11" id="KW-0067">ATP-binding</keyword>
<evidence type="ECO:0000256" key="4">
    <source>
        <dbReference type="ARBA" id="ARBA00022741"/>
    </source>
</evidence>
<feature type="domain" description="ABC transmembrane type-1" evidence="10">
    <location>
        <begin position="21"/>
        <end position="294"/>
    </location>
</feature>
<keyword evidence="3 8" id="KW-0812">Transmembrane</keyword>
<evidence type="ECO:0000256" key="5">
    <source>
        <dbReference type="ARBA" id="ARBA00022840"/>
    </source>
</evidence>
<evidence type="ECO:0000256" key="7">
    <source>
        <dbReference type="ARBA" id="ARBA00023136"/>
    </source>
</evidence>
<feature type="transmembrane region" description="Helical" evidence="8">
    <location>
        <begin position="281"/>
        <end position="306"/>
    </location>
</feature>
<dbReference type="InterPro" id="IPR011527">
    <property type="entry name" value="ABC1_TM_dom"/>
</dbReference>
<dbReference type="InterPro" id="IPR003439">
    <property type="entry name" value="ABC_transporter-like_ATP-bd"/>
</dbReference>
<keyword evidence="4" id="KW-0547">Nucleotide-binding</keyword>
<dbReference type="GO" id="GO:0005524">
    <property type="term" value="F:ATP binding"/>
    <property type="evidence" value="ECO:0007669"/>
    <property type="project" value="UniProtKB-KW"/>
</dbReference>
<dbReference type="Gene3D" id="1.20.1560.10">
    <property type="entry name" value="ABC transporter type 1, transmembrane domain"/>
    <property type="match status" value="1"/>
</dbReference>
<dbReference type="PROSITE" id="PS50893">
    <property type="entry name" value="ABC_TRANSPORTER_2"/>
    <property type="match status" value="1"/>
</dbReference>
<protein>
    <submittedName>
        <fullName evidence="11">ATP-binding cassette, subfamily B</fullName>
    </submittedName>
</protein>
<keyword evidence="12" id="KW-1185">Reference proteome</keyword>
<dbReference type="GO" id="GO:0016887">
    <property type="term" value="F:ATP hydrolysis activity"/>
    <property type="evidence" value="ECO:0007669"/>
    <property type="project" value="InterPro"/>
</dbReference>
<keyword evidence="7 8" id="KW-0472">Membrane</keyword>
<dbReference type="InterPro" id="IPR036640">
    <property type="entry name" value="ABC1_TM_sf"/>
</dbReference>
<dbReference type="InterPro" id="IPR003593">
    <property type="entry name" value="AAA+_ATPase"/>
</dbReference>
<organism evidence="11 12">
    <name type="scientific">Sporobacter termitidis DSM 10068</name>
    <dbReference type="NCBI Taxonomy" id="1123282"/>
    <lineage>
        <taxon>Bacteria</taxon>
        <taxon>Bacillati</taxon>
        <taxon>Bacillota</taxon>
        <taxon>Clostridia</taxon>
        <taxon>Eubacteriales</taxon>
        <taxon>Oscillospiraceae</taxon>
        <taxon>Sporobacter</taxon>
    </lineage>
</organism>
<dbReference type="Pfam" id="PF00005">
    <property type="entry name" value="ABC_tran"/>
    <property type="match status" value="1"/>
</dbReference>
<dbReference type="PANTHER" id="PTHR24221:SF397">
    <property type="entry name" value="ABC TRANSPORTER, ATP-BINDING TRANSMEMBRANE PROTEIN"/>
    <property type="match status" value="1"/>
</dbReference>
<dbReference type="PROSITE" id="PS00211">
    <property type="entry name" value="ABC_TRANSPORTER_1"/>
    <property type="match status" value="1"/>
</dbReference>
<dbReference type="FunFam" id="3.40.50.300:FF:000287">
    <property type="entry name" value="Multidrug ABC transporter ATP-binding protein"/>
    <property type="match status" value="1"/>
</dbReference>
<comment type="subcellular location">
    <subcellularLocation>
        <location evidence="1">Cell membrane</location>
        <topology evidence="1">Multi-pass membrane protein</topology>
    </subcellularLocation>
</comment>
<proteinExistence type="predicted"/>
<dbReference type="SUPFAM" id="SSF90123">
    <property type="entry name" value="ABC transporter transmembrane region"/>
    <property type="match status" value="1"/>
</dbReference>
<keyword evidence="2" id="KW-0813">Transport</keyword>
<dbReference type="InterPro" id="IPR039421">
    <property type="entry name" value="Type_1_exporter"/>
</dbReference>
<dbReference type="Gene3D" id="3.40.50.300">
    <property type="entry name" value="P-loop containing nucleotide triphosphate hydrolases"/>
    <property type="match status" value="1"/>
</dbReference>
<accession>A0A1M5ZG43</accession>